<evidence type="ECO:0000256" key="3">
    <source>
        <dbReference type="ARBA" id="ARBA00022737"/>
    </source>
</evidence>
<comment type="caution">
    <text evidence="9">The sequence shown here is derived from an EMBL/GenBank/DDBJ whole genome shotgun (WGS) entry which is preliminary data.</text>
</comment>
<evidence type="ECO:0000256" key="1">
    <source>
        <dbReference type="ARBA" id="ARBA00004141"/>
    </source>
</evidence>
<name>K0R8R8_THAOC</name>
<keyword evidence="4 8" id="KW-1133">Transmembrane helix</keyword>
<feature type="transmembrane region" description="Helical" evidence="8">
    <location>
        <begin position="216"/>
        <end position="236"/>
    </location>
</feature>
<feature type="transmembrane region" description="Helical" evidence="8">
    <location>
        <begin position="683"/>
        <end position="700"/>
    </location>
</feature>
<evidence type="ECO:0000256" key="7">
    <source>
        <dbReference type="SAM" id="MobiDB-lite"/>
    </source>
</evidence>
<dbReference type="InterPro" id="IPR014743">
    <property type="entry name" value="Cl-channel_core"/>
</dbReference>
<keyword evidence="10" id="KW-1185">Reference proteome</keyword>
<evidence type="ECO:0000313" key="9">
    <source>
        <dbReference type="EMBL" id="EJK48544.1"/>
    </source>
</evidence>
<dbReference type="AlphaFoldDB" id="K0R8R8"/>
<reference evidence="9 10" key="1">
    <citation type="journal article" date="2012" name="Genome Biol.">
        <title>Genome and low-iron response of an oceanic diatom adapted to chronic iron limitation.</title>
        <authorList>
            <person name="Lommer M."/>
            <person name="Specht M."/>
            <person name="Roy A.S."/>
            <person name="Kraemer L."/>
            <person name="Andreson R."/>
            <person name="Gutowska M.A."/>
            <person name="Wolf J."/>
            <person name="Bergner S.V."/>
            <person name="Schilhabel M.B."/>
            <person name="Klostermeier U.C."/>
            <person name="Beiko R.G."/>
            <person name="Rosenstiel P."/>
            <person name="Hippler M."/>
            <person name="Laroche J."/>
        </authorList>
    </citation>
    <scope>NUCLEOTIDE SEQUENCE [LARGE SCALE GENOMIC DNA]</scope>
    <source>
        <strain evidence="9 10">CCMP1005</strain>
    </source>
</reference>
<feature type="transmembrane region" description="Helical" evidence="8">
    <location>
        <begin position="528"/>
        <end position="547"/>
    </location>
</feature>
<evidence type="ECO:0000256" key="4">
    <source>
        <dbReference type="ARBA" id="ARBA00022989"/>
    </source>
</evidence>
<evidence type="ECO:0000256" key="6">
    <source>
        <dbReference type="ARBA" id="ARBA00023136"/>
    </source>
</evidence>
<dbReference type="SUPFAM" id="SSF81340">
    <property type="entry name" value="Clc chloride channel"/>
    <property type="match status" value="1"/>
</dbReference>
<feature type="transmembrane region" description="Helical" evidence="8">
    <location>
        <begin position="438"/>
        <end position="462"/>
    </location>
</feature>
<dbReference type="Gene3D" id="1.10.3080.10">
    <property type="entry name" value="Clc chloride channel"/>
    <property type="match status" value="1"/>
</dbReference>
<feature type="region of interest" description="Disordered" evidence="7">
    <location>
        <begin position="97"/>
        <end position="144"/>
    </location>
</feature>
<keyword evidence="3" id="KW-0677">Repeat</keyword>
<keyword evidence="5" id="KW-0129">CBS domain</keyword>
<dbReference type="InterPro" id="IPR001807">
    <property type="entry name" value="ClC"/>
</dbReference>
<dbReference type="GO" id="GO:0015108">
    <property type="term" value="F:chloride transmembrane transporter activity"/>
    <property type="evidence" value="ECO:0007669"/>
    <property type="project" value="InterPro"/>
</dbReference>
<comment type="subcellular location">
    <subcellularLocation>
        <location evidence="1">Membrane</location>
        <topology evidence="1">Multi-pass membrane protein</topology>
    </subcellularLocation>
</comment>
<dbReference type="OrthoDB" id="428525at2759"/>
<accession>K0R8R8</accession>
<protein>
    <recommendedName>
        <fullName evidence="11">Chloride channel protein</fullName>
    </recommendedName>
</protein>
<evidence type="ECO:0000256" key="8">
    <source>
        <dbReference type="SAM" id="Phobius"/>
    </source>
</evidence>
<dbReference type="PANTHER" id="PTHR11689:SF136">
    <property type="entry name" value="H(+)_CL(-) EXCHANGE TRANSPORTER 7"/>
    <property type="match status" value="1"/>
</dbReference>
<feature type="transmembrane region" description="Helical" evidence="8">
    <location>
        <begin position="720"/>
        <end position="743"/>
    </location>
</feature>
<keyword evidence="2 8" id="KW-0812">Transmembrane</keyword>
<dbReference type="GO" id="GO:0016020">
    <property type="term" value="C:membrane"/>
    <property type="evidence" value="ECO:0007669"/>
    <property type="project" value="UniProtKB-SubCell"/>
</dbReference>
<dbReference type="EMBL" id="AGNL01045717">
    <property type="protein sequence ID" value="EJK48544.1"/>
    <property type="molecule type" value="Genomic_DNA"/>
</dbReference>
<evidence type="ECO:0008006" key="11">
    <source>
        <dbReference type="Google" id="ProtNLM"/>
    </source>
</evidence>
<proteinExistence type="predicted"/>
<dbReference type="InterPro" id="IPR051280">
    <property type="entry name" value="Cl-channel/antiporter"/>
</dbReference>
<dbReference type="PANTHER" id="PTHR11689">
    <property type="entry name" value="CHLORIDE CHANNEL PROTEIN CLC FAMILY MEMBER"/>
    <property type="match status" value="1"/>
</dbReference>
<dbReference type="PRINTS" id="PR00762">
    <property type="entry name" value="CLCHANNEL"/>
</dbReference>
<feature type="transmembrane region" description="Helical" evidence="8">
    <location>
        <begin position="656"/>
        <end position="676"/>
    </location>
</feature>
<feature type="transmembrane region" description="Helical" evidence="8">
    <location>
        <begin position="324"/>
        <end position="344"/>
    </location>
</feature>
<keyword evidence="6 8" id="KW-0472">Membrane</keyword>
<sequence length="789" mass="85053">MLEISQTCSLRSYVVVGDWQLWTLAFSRGNGCNAISYMWPTTDWPNVMAGVLTNNELASALHLAVLAASLPAQKTSRRACVVSSQCTRSLVVGEMSTHPLQRTVPQRPTSSAPGGGGGARYDSLGSSYGGSRDDHSADGDSYYDGDDDLSSGAREYYESGASELCTTVRGDGYGGGGAPLRHAKPSEVWRAYVAQQHFANRGQWWTTGKLRALKRWGLTLVVGVLQAIIAVTCNLASRKLGEAKFDHVYDLLEVQALSSETGGGGDAMFSSSASDEFGAYFTADGYLDTSGAGDATEGRGSQQNGSEGGVDLSEYWFNFGGSPFLCFLFYQTIFALCASLFVYIEPVSGGSGIPEVKCFLNGIDIPRIVRFKTLVCKVVGVTFSVAAGLPVGKEGPMVHSGSVVAAGISQGRTKFWGVDTSFSKFSDFRNDREKRGEYFVACGAAAGVASAFGAPIGGVLFSLEEGASYWSTKLTWRAFFCAMVTLGTLLGIRNQDSKWGATSVNKLFSFGEFTSYGDGTSNFSVWELLLFILIGCLGGLIGACFNAGNEHLTIWRMKNVNFSPKRRVVEVLVMSVLVTVVSFVMPLLWGRCTELPTDMQDWTNQEKELVGNLVPFNCIPGKEYNEVASLYFCEADVAIRQLFHFRETGETDTSTFSSAALFLFFIPYITLASLVYGIAVPSGLFVPSLLSGAAFGRLFGHLLHKLDHTSGTFADSGTYALMGAAAVLGGMARMTISLAVILLEATGNMQYCLPLMMTLMAARFTGNVFNEGLYDIHIHLKHIPFLEPD</sequence>
<dbReference type="eggNOG" id="KOG0474">
    <property type="taxonomic scope" value="Eukaryota"/>
</dbReference>
<dbReference type="Pfam" id="PF00654">
    <property type="entry name" value="Voltage_CLC"/>
    <property type="match status" value="1"/>
</dbReference>
<feature type="non-terminal residue" evidence="9">
    <location>
        <position position="789"/>
    </location>
</feature>
<evidence type="ECO:0000256" key="5">
    <source>
        <dbReference type="ARBA" id="ARBA00023122"/>
    </source>
</evidence>
<organism evidence="9 10">
    <name type="scientific">Thalassiosira oceanica</name>
    <name type="common">Marine diatom</name>
    <dbReference type="NCBI Taxonomy" id="159749"/>
    <lineage>
        <taxon>Eukaryota</taxon>
        <taxon>Sar</taxon>
        <taxon>Stramenopiles</taxon>
        <taxon>Ochrophyta</taxon>
        <taxon>Bacillariophyta</taxon>
        <taxon>Coscinodiscophyceae</taxon>
        <taxon>Thalassiosirophycidae</taxon>
        <taxon>Thalassiosirales</taxon>
        <taxon>Thalassiosiraceae</taxon>
        <taxon>Thalassiosira</taxon>
    </lineage>
</organism>
<feature type="transmembrane region" description="Helical" evidence="8">
    <location>
        <begin position="568"/>
        <end position="589"/>
    </location>
</feature>
<gene>
    <name evidence="9" type="ORF">THAOC_32644</name>
</gene>
<evidence type="ECO:0000313" key="10">
    <source>
        <dbReference type="Proteomes" id="UP000266841"/>
    </source>
</evidence>
<dbReference type="Proteomes" id="UP000266841">
    <property type="component" value="Unassembled WGS sequence"/>
</dbReference>
<feature type="compositionally biased region" description="Polar residues" evidence="7">
    <location>
        <begin position="98"/>
        <end position="112"/>
    </location>
</feature>
<evidence type="ECO:0000256" key="2">
    <source>
        <dbReference type="ARBA" id="ARBA00022692"/>
    </source>
</evidence>